<proteinExistence type="predicted"/>
<evidence type="ECO:0000313" key="1">
    <source>
        <dbReference type="EMBL" id="KAJ2794938.1"/>
    </source>
</evidence>
<sequence>MDPMGVFSMDNALAGVLEFVAEVAKRLSSPDAITMRELDQFMPYAIACFVHPRSQVRKAALTPMIAVHERLGVPDAELEELLLCAGPDKLAASSNPLARYVDMLHRPELRRLAWRYYLDA</sequence>
<protein>
    <submittedName>
        <fullName evidence="1">Uncharacterized protein</fullName>
    </submittedName>
</protein>
<evidence type="ECO:0000313" key="2">
    <source>
        <dbReference type="Proteomes" id="UP001140096"/>
    </source>
</evidence>
<dbReference type="EMBL" id="JANBUP010004073">
    <property type="protein sequence ID" value="KAJ2794938.1"/>
    <property type="molecule type" value="Genomic_DNA"/>
</dbReference>
<dbReference type="Proteomes" id="UP001140096">
    <property type="component" value="Unassembled WGS sequence"/>
</dbReference>
<keyword evidence="2" id="KW-1185">Reference proteome</keyword>
<comment type="caution">
    <text evidence="1">The sequence shown here is derived from an EMBL/GenBank/DDBJ whole genome shotgun (WGS) entry which is preliminary data.</text>
</comment>
<name>A0ACC1KT65_9FUNG</name>
<accession>A0ACC1KT65</accession>
<organism evidence="1 2">
    <name type="scientific">Coemansia furcata</name>
    <dbReference type="NCBI Taxonomy" id="417177"/>
    <lineage>
        <taxon>Eukaryota</taxon>
        <taxon>Fungi</taxon>
        <taxon>Fungi incertae sedis</taxon>
        <taxon>Zoopagomycota</taxon>
        <taxon>Kickxellomycotina</taxon>
        <taxon>Kickxellomycetes</taxon>
        <taxon>Kickxellales</taxon>
        <taxon>Kickxellaceae</taxon>
        <taxon>Coemansia</taxon>
    </lineage>
</organism>
<gene>
    <name evidence="1" type="ORF">H4S07_006621</name>
</gene>
<reference evidence="1" key="1">
    <citation type="submission" date="2022-07" db="EMBL/GenBank/DDBJ databases">
        <title>Phylogenomic reconstructions and comparative analyses of Kickxellomycotina fungi.</title>
        <authorList>
            <person name="Reynolds N.K."/>
            <person name="Stajich J.E."/>
            <person name="Barry K."/>
            <person name="Grigoriev I.V."/>
            <person name="Crous P."/>
            <person name="Smith M.E."/>
        </authorList>
    </citation>
    <scope>NUCLEOTIDE SEQUENCE</scope>
    <source>
        <strain evidence="1">CBS 102833</strain>
    </source>
</reference>